<gene>
    <name evidence="1" type="ORF">SAMN05444380_12422</name>
</gene>
<dbReference type="AlphaFoldDB" id="A0A1I2EST7"/>
<evidence type="ECO:0000313" key="1">
    <source>
        <dbReference type="EMBL" id="SFE95783.1"/>
    </source>
</evidence>
<dbReference type="EMBL" id="FONA01000024">
    <property type="protein sequence ID" value="SFE95783.1"/>
    <property type="molecule type" value="Genomic_DNA"/>
</dbReference>
<organism evidence="1 2">
    <name type="scientific">Thermophagus xiamenensis</name>
    <dbReference type="NCBI Taxonomy" id="385682"/>
    <lineage>
        <taxon>Bacteria</taxon>
        <taxon>Pseudomonadati</taxon>
        <taxon>Bacteroidota</taxon>
        <taxon>Bacteroidia</taxon>
        <taxon>Marinilabiliales</taxon>
        <taxon>Marinilabiliaceae</taxon>
        <taxon>Thermophagus</taxon>
    </lineage>
</organism>
<evidence type="ECO:0000313" key="2">
    <source>
        <dbReference type="Proteomes" id="UP000181976"/>
    </source>
</evidence>
<dbReference type="InParanoid" id="A0A1I2EST7"/>
<accession>A0A1I2EST7</accession>
<sequence length="50" mass="5851">MFGAGSHLSPWIGLKFVNFYFKTLIVKFFVNKFERFIGNCNLVIFFGKNI</sequence>
<protein>
    <submittedName>
        <fullName evidence="1">Uncharacterized protein</fullName>
    </submittedName>
</protein>
<dbReference type="Proteomes" id="UP000181976">
    <property type="component" value="Unassembled WGS sequence"/>
</dbReference>
<name>A0A1I2EST7_9BACT</name>
<dbReference type="STRING" id="385682.SAMN05444380_12422"/>
<proteinExistence type="predicted"/>
<reference evidence="1 2" key="1">
    <citation type="submission" date="2016-10" db="EMBL/GenBank/DDBJ databases">
        <authorList>
            <person name="de Groot N.N."/>
        </authorList>
    </citation>
    <scope>NUCLEOTIDE SEQUENCE [LARGE SCALE GENOMIC DNA]</scope>
    <source>
        <strain evidence="1 2">DSM 19012</strain>
    </source>
</reference>
<keyword evidence="2" id="KW-1185">Reference proteome</keyword>